<feature type="transmembrane region" description="Helical" evidence="1">
    <location>
        <begin position="271"/>
        <end position="295"/>
    </location>
</feature>
<protein>
    <submittedName>
        <fullName evidence="2">Uncharacterized protein</fullName>
    </submittedName>
</protein>
<evidence type="ECO:0000256" key="1">
    <source>
        <dbReference type="SAM" id="Phobius"/>
    </source>
</evidence>
<sequence length="356" mass="37492">MNTAGEGALTGDGSSTGETTGGGLPLVALSQTSVAAAVDNAAARYLLRRRERVEAFVAETYSLRGSLRLHRHAIGWDVVRAPVNMALAVPQVAVMGAAWGLRKVGQAWKPAGRAADRLGRLTLMLPTDLGRELTFRLFRDFLELPMDDGKGNVTTRDALAAEILAEPQISFLVQAVADEIAKRRDDPTFRARLEGNLAAYVGSRAAAADLVNAFVCAGAGIAVANNLTPGTWGLSTLLAGLVAQKLAVMSFPLGGAIGAAWYGLFPVAVPGIALAASATAVMGAAAVVGAFAGILTDPLQRRLGMHQHRLNRLVDTLETDLRGQPGLPLVLRDHYVARVFDLLDLLVTAHRLAAVR</sequence>
<dbReference type="Proteomes" id="UP000001929">
    <property type="component" value="Chromosome"/>
</dbReference>
<keyword evidence="1" id="KW-0812">Transmembrane</keyword>
<dbReference type="EnsemblBacteria" id="ABC21558">
    <property type="protein sequence ID" value="ABC21558"/>
    <property type="gene ID" value="Rru_A0754"/>
</dbReference>
<dbReference type="HOGENOM" id="CLU_073016_0_0_5"/>
<dbReference type="RefSeq" id="WP_011388512.1">
    <property type="nucleotide sequence ID" value="NC_007643.1"/>
</dbReference>
<dbReference type="AlphaFoldDB" id="Q2RWD7"/>
<keyword evidence="1" id="KW-0472">Membrane</keyword>
<evidence type="ECO:0000313" key="3">
    <source>
        <dbReference type="Proteomes" id="UP000001929"/>
    </source>
</evidence>
<keyword evidence="3" id="KW-1185">Reference proteome</keyword>
<keyword evidence="1" id="KW-1133">Transmembrane helix</keyword>
<proteinExistence type="predicted"/>
<dbReference type="InterPro" id="IPR046575">
    <property type="entry name" value="DUF6635"/>
</dbReference>
<name>Q2RWD7_RHORT</name>
<dbReference type="EMBL" id="CP000230">
    <property type="protein sequence ID" value="ABC21558.1"/>
    <property type="molecule type" value="Genomic_DNA"/>
</dbReference>
<organism evidence="2 3">
    <name type="scientific">Rhodospirillum rubrum (strain ATCC 11170 / ATH 1.1.1 / DSM 467 / LMG 4362 / NCIMB 8255 / S1)</name>
    <dbReference type="NCBI Taxonomy" id="269796"/>
    <lineage>
        <taxon>Bacteria</taxon>
        <taxon>Pseudomonadati</taxon>
        <taxon>Pseudomonadota</taxon>
        <taxon>Alphaproteobacteria</taxon>
        <taxon>Rhodospirillales</taxon>
        <taxon>Rhodospirillaceae</taxon>
        <taxon>Rhodospirillum</taxon>
    </lineage>
</organism>
<dbReference type="Pfam" id="PF20340">
    <property type="entry name" value="DUF6635"/>
    <property type="match status" value="2"/>
</dbReference>
<gene>
    <name evidence="2" type="ordered locus">Rru_A0754</name>
</gene>
<dbReference type="KEGG" id="rru:Rru_A0754"/>
<dbReference type="PATRIC" id="fig|269796.9.peg.807"/>
<dbReference type="eggNOG" id="ENOG502ZM1P">
    <property type="taxonomic scope" value="Bacteria"/>
</dbReference>
<feature type="transmembrane region" description="Helical" evidence="1">
    <location>
        <begin position="246"/>
        <end position="265"/>
    </location>
</feature>
<accession>Q2RWD7</accession>
<reference evidence="2 3" key="1">
    <citation type="journal article" date="2011" name="Stand. Genomic Sci.">
        <title>Complete genome sequence of Rhodospirillum rubrum type strain (S1).</title>
        <authorList>
            <person name="Munk A.C."/>
            <person name="Copeland A."/>
            <person name="Lucas S."/>
            <person name="Lapidus A."/>
            <person name="Del Rio T.G."/>
            <person name="Barry K."/>
            <person name="Detter J.C."/>
            <person name="Hammon N."/>
            <person name="Israni S."/>
            <person name="Pitluck S."/>
            <person name="Brettin T."/>
            <person name="Bruce D."/>
            <person name="Han C."/>
            <person name="Tapia R."/>
            <person name="Gilna P."/>
            <person name="Schmutz J."/>
            <person name="Larimer F."/>
            <person name="Land M."/>
            <person name="Kyrpides N.C."/>
            <person name="Mavromatis K."/>
            <person name="Richardson P."/>
            <person name="Rohde M."/>
            <person name="Goker M."/>
            <person name="Klenk H.P."/>
            <person name="Zhang Y."/>
            <person name="Roberts G.P."/>
            <person name="Reslewic S."/>
            <person name="Schwartz D.C."/>
        </authorList>
    </citation>
    <scope>NUCLEOTIDE SEQUENCE [LARGE SCALE GENOMIC DNA]</scope>
    <source>
        <strain evidence="3">ATCC 11170 / ATH 1.1.1 / DSM 467 / LMG 4362 / NCIMB 8255 / S1</strain>
    </source>
</reference>
<dbReference type="STRING" id="269796.Rru_A0754"/>
<evidence type="ECO:0000313" key="2">
    <source>
        <dbReference type="EMBL" id="ABC21558.1"/>
    </source>
</evidence>